<dbReference type="EMBL" id="SZYD01000003">
    <property type="protein sequence ID" value="KAD6795601.1"/>
    <property type="molecule type" value="Genomic_DNA"/>
</dbReference>
<accession>A0A5N6PPP1</accession>
<organism evidence="1 2">
    <name type="scientific">Mikania micrantha</name>
    <name type="common">bitter vine</name>
    <dbReference type="NCBI Taxonomy" id="192012"/>
    <lineage>
        <taxon>Eukaryota</taxon>
        <taxon>Viridiplantae</taxon>
        <taxon>Streptophyta</taxon>
        <taxon>Embryophyta</taxon>
        <taxon>Tracheophyta</taxon>
        <taxon>Spermatophyta</taxon>
        <taxon>Magnoliopsida</taxon>
        <taxon>eudicotyledons</taxon>
        <taxon>Gunneridae</taxon>
        <taxon>Pentapetalae</taxon>
        <taxon>asterids</taxon>
        <taxon>campanulids</taxon>
        <taxon>Asterales</taxon>
        <taxon>Asteraceae</taxon>
        <taxon>Asteroideae</taxon>
        <taxon>Heliantheae alliance</taxon>
        <taxon>Eupatorieae</taxon>
        <taxon>Mikania</taxon>
    </lineage>
</organism>
<proteinExistence type="predicted"/>
<sequence>MIFRLFKRCESKVWDETLNYHQEQYIMWLGMWWAGGWAGGEGTNQGFDPGFEPNGGEGLRISSGSCASGGTHVSRSEIEESIFAINRQDN</sequence>
<keyword evidence="2" id="KW-1185">Reference proteome</keyword>
<dbReference type="AlphaFoldDB" id="A0A5N6PPP1"/>
<name>A0A5N6PPP1_9ASTR</name>
<evidence type="ECO:0000313" key="1">
    <source>
        <dbReference type="EMBL" id="KAD6795601.1"/>
    </source>
</evidence>
<comment type="caution">
    <text evidence="1">The sequence shown here is derived from an EMBL/GenBank/DDBJ whole genome shotgun (WGS) entry which is preliminary data.</text>
</comment>
<reference evidence="1 2" key="1">
    <citation type="submission" date="2019-05" db="EMBL/GenBank/DDBJ databases">
        <title>Mikania micrantha, genome provides insights into the molecular mechanism of rapid growth.</title>
        <authorList>
            <person name="Liu B."/>
        </authorList>
    </citation>
    <scope>NUCLEOTIDE SEQUENCE [LARGE SCALE GENOMIC DNA]</scope>
    <source>
        <strain evidence="1">NLD-2019</strain>
        <tissue evidence="1">Leaf</tissue>
    </source>
</reference>
<gene>
    <name evidence="1" type="ORF">E3N88_06497</name>
</gene>
<dbReference type="Proteomes" id="UP000326396">
    <property type="component" value="Linkage Group LG11"/>
</dbReference>
<protein>
    <submittedName>
        <fullName evidence="1">Uncharacterized protein</fullName>
    </submittedName>
</protein>
<evidence type="ECO:0000313" key="2">
    <source>
        <dbReference type="Proteomes" id="UP000326396"/>
    </source>
</evidence>